<dbReference type="Gene3D" id="3.30.1330.60">
    <property type="entry name" value="OmpA-like domain"/>
    <property type="match status" value="1"/>
</dbReference>
<gene>
    <name evidence="8" type="ORF">GCM10011339_31110</name>
</gene>
<feature type="compositionally biased region" description="Polar residues" evidence="5">
    <location>
        <begin position="306"/>
        <end position="329"/>
    </location>
</feature>
<feature type="chain" id="PRO_5045826303" description="OmpA-like domain-containing protein" evidence="6">
    <location>
        <begin position="20"/>
        <end position="821"/>
    </location>
</feature>
<dbReference type="InterPro" id="IPR006664">
    <property type="entry name" value="OMP_bac"/>
</dbReference>
<evidence type="ECO:0000256" key="3">
    <source>
        <dbReference type="ARBA" id="ARBA00023237"/>
    </source>
</evidence>
<reference evidence="9" key="1">
    <citation type="journal article" date="2019" name="Int. J. Syst. Evol. Microbiol.">
        <title>The Global Catalogue of Microorganisms (GCM) 10K type strain sequencing project: providing services to taxonomists for standard genome sequencing and annotation.</title>
        <authorList>
            <consortium name="The Broad Institute Genomics Platform"/>
            <consortium name="The Broad Institute Genome Sequencing Center for Infectious Disease"/>
            <person name="Wu L."/>
            <person name="Ma J."/>
        </authorList>
    </citation>
    <scope>NUCLEOTIDE SEQUENCE [LARGE SCALE GENOMIC DNA]</scope>
    <source>
        <strain evidence="9">CGMCC 1.15407</strain>
    </source>
</reference>
<keyword evidence="9" id="KW-1185">Reference proteome</keyword>
<evidence type="ECO:0000256" key="2">
    <source>
        <dbReference type="ARBA" id="ARBA00023136"/>
    </source>
</evidence>
<evidence type="ECO:0000256" key="4">
    <source>
        <dbReference type="PROSITE-ProRule" id="PRU00473"/>
    </source>
</evidence>
<dbReference type="RefSeq" id="WP_137404830.1">
    <property type="nucleotide sequence ID" value="NZ_BMIU01000016.1"/>
</dbReference>
<dbReference type="EMBL" id="BMIU01000016">
    <property type="protein sequence ID" value="GGF40315.1"/>
    <property type="molecule type" value="Genomic_DNA"/>
</dbReference>
<feature type="region of interest" description="Disordered" evidence="5">
    <location>
        <begin position="601"/>
        <end position="628"/>
    </location>
</feature>
<dbReference type="InterPro" id="IPR036737">
    <property type="entry name" value="OmpA-like_sf"/>
</dbReference>
<dbReference type="PROSITE" id="PS51123">
    <property type="entry name" value="OMPA_2"/>
    <property type="match status" value="1"/>
</dbReference>
<organism evidence="8 9">
    <name type="scientific">Echinicola rosea</name>
    <dbReference type="NCBI Taxonomy" id="1807691"/>
    <lineage>
        <taxon>Bacteria</taxon>
        <taxon>Pseudomonadati</taxon>
        <taxon>Bacteroidota</taxon>
        <taxon>Cytophagia</taxon>
        <taxon>Cytophagales</taxon>
        <taxon>Cyclobacteriaceae</taxon>
        <taxon>Echinicola</taxon>
    </lineage>
</organism>
<dbReference type="InterPro" id="IPR006665">
    <property type="entry name" value="OmpA-like"/>
</dbReference>
<evidence type="ECO:0000259" key="7">
    <source>
        <dbReference type="PROSITE" id="PS51123"/>
    </source>
</evidence>
<evidence type="ECO:0000256" key="5">
    <source>
        <dbReference type="SAM" id="MobiDB-lite"/>
    </source>
</evidence>
<dbReference type="Pfam" id="PF00691">
    <property type="entry name" value="OmpA"/>
    <property type="match status" value="1"/>
</dbReference>
<feature type="region of interest" description="Disordered" evidence="5">
    <location>
        <begin position="791"/>
        <end position="821"/>
    </location>
</feature>
<dbReference type="InterPro" id="IPR050330">
    <property type="entry name" value="Bact_OuterMem_StrucFunc"/>
</dbReference>
<protein>
    <recommendedName>
        <fullName evidence="7">OmpA-like domain-containing protein</fullName>
    </recommendedName>
</protein>
<dbReference type="CDD" id="cd07185">
    <property type="entry name" value="OmpA_C-like"/>
    <property type="match status" value="1"/>
</dbReference>
<evidence type="ECO:0000313" key="8">
    <source>
        <dbReference type="EMBL" id="GGF40315.1"/>
    </source>
</evidence>
<feature type="compositionally biased region" description="Basic and acidic residues" evidence="5">
    <location>
        <begin position="803"/>
        <end position="815"/>
    </location>
</feature>
<accession>A0ABQ1V7G1</accession>
<dbReference type="SUPFAM" id="SSF103088">
    <property type="entry name" value="OmpA-like"/>
    <property type="match status" value="1"/>
</dbReference>
<comment type="caution">
    <text evidence="8">The sequence shown here is derived from an EMBL/GenBank/DDBJ whole genome shotgun (WGS) entry which is preliminary data.</text>
</comment>
<evidence type="ECO:0000313" key="9">
    <source>
        <dbReference type="Proteomes" id="UP000647339"/>
    </source>
</evidence>
<name>A0ABQ1V7G1_9BACT</name>
<evidence type="ECO:0000256" key="6">
    <source>
        <dbReference type="SAM" id="SignalP"/>
    </source>
</evidence>
<dbReference type="PANTHER" id="PTHR30329:SF21">
    <property type="entry name" value="LIPOPROTEIN YIAD-RELATED"/>
    <property type="match status" value="1"/>
</dbReference>
<feature type="domain" description="OmpA-like" evidence="7">
    <location>
        <begin position="706"/>
        <end position="821"/>
    </location>
</feature>
<comment type="subcellular location">
    <subcellularLocation>
        <location evidence="1">Cell outer membrane</location>
    </subcellularLocation>
</comment>
<dbReference type="PRINTS" id="PR01021">
    <property type="entry name" value="OMPADOMAIN"/>
</dbReference>
<keyword evidence="3" id="KW-0998">Cell outer membrane</keyword>
<evidence type="ECO:0000256" key="1">
    <source>
        <dbReference type="ARBA" id="ARBA00004442"/>
    </source>
</evidence>
<dbReference type="Proteomes" id="UP000647339">
    <property type="component" value="Unassembled WGS sequence"/>
</dbReference>
<keyword evidence="2 4" id="KW-0472">Membrane</keyword>
<feature type="region of interest" description="Disordered" evidence="5">
    <location>
        <begin position="305"/>
        <end position="347"/>
    </location>
</feature>
<proteinExistence type="predicted"/>
<feature type="signal peptide" evidence="6">
    <location>
        <begin position="1"/>
        <end position="19"/>
    </location>
</feature>
<keyword evidence="6" id="KW-0732">Signal</keyword>
<sequence length="821" mass="91869">MKRIILVLFILLAGRFLHAQQVNYNWRIGVSGGFTNYYGDLSPYPVEGIGDFSNALKLFTYNENYTSDYSGQLSLERRLTPTTGLKVHYGQYHFGMSDRYMTPSGKIVKDSPHFDRALNFQNSMEDVGISLVLKADNGKLLSEKSFIAPYLTLGGGWMWYEVKGDLLDADGNRYDYSTSPVMRDGTYETVLSSFETEANGLYETQGLYASLGIGFRVRLGNKLELFAQSTFNHTFTDYLDDVSGLYKQDYPRDFEAYAAKPGTNAVNTETPYRGNKNNDKDWFIYHGAGIKFSFGSAKSHFRAPKVTSSYNTTPPPVVTSQKVQEQAPTKTEAPPQPKEYEKTPNQGGPSVVNNYYFLNWGTPPYWGQLKRQIATLSVDLEIMDQQRLLDSVHHEKSIVETKLSAYELDSAQIQSDSTMTEVEKVKALKELEYYQSQDMAKKDSLENQASTIRKKINELEQQKEGIGLGVASDSLAYHDYLATLASQRGYLPESRNSYMMMQPPAQPDSTASFTPQPSDQDGYIPMASTKTMETEEIAEEEENEESIATTSTPETQYVYIQPSDASQTATTVQAPAPAVAYQEEKKKRSWIPIPIIFGGNKNKDKKKAKNANKNGDDSAELSPDLTSSVSPWYENISEEEYQKYYLPAAALGMTTAGIFIAADSQGAVDTAATTSPEKTANMASAVTTVPQKETSRVDTIYIKGKDTTKLFSSQTAVYFELNQKTVSETEKRKLESVVDYLNTNPESKINLEGYADNTGNITYNLQLIKERTQAVKDILIEEFDISPDRINTHTGGQILRTPTKKEPNRSDRKVEVSLISE</sequence>
<dbReference type="PANTHER" id="PTHR30329">
    <property type="entry name" value="STATOR ELEMENT OF FLAGELLAR MOTOR COMPLEX"/>
    <property type="match status" value="1"/>
</dbReference>